<feature type="compositionally biased region" description="Low complexity" evidence="1">
    <location>
        <begin position="209"/>
        <end position="221"/>
    </location>
</feature>
<feature type="region of interest" description="Disordered" evidence="1">
    <location>
        <begin position="349"/>
        <end position="383"/>
    </location>
</feature>
<reference evidence="3" key="1">
    <citation type="submission" date="2024-02" db="UniProtKB">
        <authorList>
            <consortium name="WormBaseParasite"/>
        </authorList>
    </citation>
    <scope>IDENTIFICATION</scope>
</reference>
<proteinExistence type="predicted"/>
<dbReference type="Proteomes" id="UP000887575">
    <property type="component" value="Unassembled WGS sequence"/>
</dbReference>
<evidence type="ECO:0000313" key="3">
    <source>
        <dbReference type="WBParaSite" id="MBELARI_LOCUS19938"/>
    </source>
</evidence>
<feature type="compositionally biased region" description="Basic and acidic residues" evidence="1">
    <location>
        <begin position="349"/>
        <end position="366"/>
    </location>
</feature>
<evidence type="ECO:0000256" key="1">
    <source>
        <dbReference type="SAM" id="MobiDB-lite"/>
    </source>
</evidence>
<sequence length="641" mass="73388">MTPVFISRVKQNIDALSMTSGTKEMPIERETLSPSWISPTTRHPSIIVEPLDPSSKFLDRQVNAMMKQLDAELLEEKKTTISSDKEVTTSAIVEELRKAFFPPQVEATEDEMKAIMEAAAGLPSTTQQPLAPTTSAHIRRTHVNLDQAQDRTQKPIEMNLNAKSDALNTFERFQIGDEEEELLKFLDRNPVDIFAASIDQQTTQEIRRTSSSTTSSPTPSTTSPPLPLPTRTASTTITQRFVKPKLTMKKRSMMERAVRGVQNTGPPRQRKDGKIGGTMHVKRLRKRKFVRKARWLRRRDRKTPTLAKNSNPIRRYRRNRRRRVSLKREQPKMSDVITRVLTRDRQVRGVDGDTKGEQRSFVKKESSQNFVNLPPKPEKHQRQKYRKTIQTNSQFTTIFPPYATNYAHSTIPNRSATISQFRRRSTTPKPIYAPITDAQMGPRPQLPPAVLETIANNKANQANQGNEFPRQTLTDIFNEAIEYVFDTKKEKGDKRKKPQIRQLSHLESIPDSNVRWKAPTQTATKLLGLGQKLLTSATSLQQTFDHTPKEVGLSKLSIRRQDGRKTLTNVERRKRITSKQIQTENQRTVRPKTPVELEMEELSRNIAMLGKVETTEIEKNSINVITTGEDQPVYIDSRFRR</sequence>
<feature type="region of interest" description="Disordered" evidence="1">
    <location>
        <begin position="196"/>
        <end position="233"/>
    </location>
</feature>
<evidence type="ECO:0000313" key="2">
    <source>
        <dbReference type="Proteomes" id="UP000887575"/>
    </source>
</evidence>
<dbReference type="AlphaFoldDB" id="A0AAF3J6W2"/>
<accession>A0AAF3J6W2</accession>
<name>A0AAF3J6W2_9BILA</name>
<protein>
    <submittedName>
        <fullName evidence="3">Uncharacterized protein</fullName>
    </submittedName>
</protein>
<dbReference type="WBParaSite" id="MBELARI_LOCUS19938">
    <property type="protein sequence ID" value="MBELARI_LOCUS19938"/>
    <property type="gene ID" value="MBELARI_LOCUS19938"/>
</dbReference>
<organism evidence="2 3">
    <name type="scientific">Mesorhabditis belari</name>
    <dbReference type="NCBI Taxonomy" id="2138241"/>
    <lineage>
        <taxon>Eukaryota</taxon>
        <taxon>Metazoa</taxon>
        <taxon>Ecdysozoa</taxon>
        <taxon>Nematoda</taxon>
        <taxon>Chromadorea</taxon>
        <taxon>Rhabditida</taxon>
        <taxon>Rhabditina</taxon>
        <taxon>Rhabditomorpha</taxon>
        <taxon>Rhabditoidea</taxon>
        <taxon>Rhabditidae</taxon>
        <taxon>Mesorhabditinae</taxon>
        <taxon>Mesorhabditis</taxon>
    </lineage>
</organism>
<keyword evidence="2" id="KW-1185">Reference proteome</keyword>